<dbReference type="GeneID" id="54290223"/>
<feature type="region of interest" description="Disordered" evidence="1">
    <location>
        <begin position="451"/>
        <end position="502"/>
    </location>
</feature>
<feature type="compositionally biased region" description="Low complexity" evidence="1">
    <location>
        <begin position="465"/>
        <end position="474"/>
    </location>
</feature>
<keyword evidence="3" id="KW-1185">Reference proteome</keyword>
<evidence type="ECO:0000313" key="2">
    <source>
        <dbReference type="EMBL" id="KAF2009145.1"/>
    </source>
</evidence>
<dbReference type="PANTHER" id="PTHR35179:SF1">
    <property type="entry name" value="INTEGRAL MEMBRANE PROTEIN"/>
    <property type="match status" value="1"/>
</dbReference>
<dbReference type="AlphaFoldDB" id="A0A6A5X7Y1"/>
<name>A0A6A5X7Y1_9PLEO</name>
<evidence type="ECO:0000313" key="3">
    <source>
        <dbReference type="Proteomes" id="UP000799778"/>
    </source>
</evidence>
<dbReference type="RefSeq" id="XP_033377484.1">
    <property type="nucleotide sequence ID" value="XM_033532826.1"/>
</dbReference>
<accession>A0A6A5X7Y1</accession>
<dbReference type="EMBL" id="ML978079">
    <property type="protein sequence ID" value="KAF2009145.1"/>
    <property type="molecule type" value="Genomic_DNA"/>
</dbReference>
<evidence type="ECO:0000256" key="1">
    <source>
        <dbReference type="SAM" id="MobiDB-lite"/>
    </source>
</evidence>
<sequence length="502" mass="56809">MSNKASKLFRKLSNQCDLSKDSWVIAPWHISDEKPTVDSSADPILICSYSWMLHSLNEPGIHVPGAPRKWNPPDVPFQVYKSTKSSFIDENGHRARQFPFEPLMQATSLMNPDFKFDDVDIVCDRNTLRRLLPWGKCQTTDPFAVDLVVIGKTMFMCRKEHMTIGSGNGFGNEFENRATTSLLGLQRASSHHRVHMYKFGNLNIMVRHEVDAFHEDEAAYNNTDSQMISAYQPPKGLTTFQINRESTHAHKTILHPGGRVIDWKQIGEIKSTGIGKSASPGQYMEQLWFSRTPLLFVGRHQNGNFEDLKATKVDGMWKDWEQRHQPELASLAALLQVTRDQVVTKMGGRAIMANLSACGQIQLYEPKRIQLAIPMEMVNRFWTERILKAPVANLISQQIQYNAAITGYHGVPGNHQLPMGYHLIQGPATSKEVEMAIQQIRWRVQMSIEQSQLAQQQPTDPPAPGLLRPLGLPPVQAEEQGTPTLEEDDNMDLYEDPRPSSF</sequence>
<gene>
    <name evidence="2" type="ORF">BU24DRAFT_474013</name>
</gene>
<feature type="compositionally biased region" description="Acidic residues" evidence="1">
    <location>
        <begin position="485"/>
        <end position="494"/>
    </location>
</feature>
<dbReference type="PANTHER" id="PTHR35179">
    <property type="entry name" value="PROTEIN CBG02620"/>
    <property type="match status" value="1"/>
</dbReference>
<dbReference type="OrthoDB" id="420564at2759"/>
<proteinExistence type="predicted"/>
<evidence type="ECO:0008006" key="4">
    <source>
        <dbReference type="Google" id="ProtNLM"/>
    </source>
</evidence>
<dbReference type="Proteomes" id="UP000799778">
    <property type="component" value="Unassembled WGS sequence"/>
</dbReference>
<reference evidence="2" key="1">
    <citation type="journal article" date="2020" name="Stud. Mycol.">
        <title>101 Dothideomycetes genomes: a test case for predicting lifestyles and emergence of pathogens.</title>
        <authorList>
            <person name="Haridas S."/>
            <person name="Albert R."/>
            <person name="Binder M."/>
            <person name="Bloem J."/>
            <person name="Labutti K."/>
            <person name="Salamov A."/>
            <person name="Andreopoulos B."/>
            <person name="Baker S."/>
            <person name="Barry K."/>
            <person name="Bills G."/>
            <person name="Bluhm B."/>
            <person name="Cannon C."/>
            <person name="Castanera R."/>
            <person name="Culley D."/>
            <person name="Daum C."/>
            <person name="Ezra D."/>
            <person name="Gonzalez J."/>
            <person name="Henrissat B."/>
            <person name="Kuo A."/>
            <person name="Liang C."/>
            <person name="Lipzen A."/>
            <person name="Lutzoni F."/>
            <person name="Magnuson J."/>
            <person name="Mondo S."/>
            <person name="Nolan M."/>
            <person name="Ohm R."/>
            <person name="Pangilinan J."/>
            <person name="Park H.-J."/>
            <person name="Ramirez L."/>
            <person name="Alfaro M."/>
            <person name="Sun H."/>
            <person name="Tritt A."/>
            <person name="Yoshinaga Y."/>
            <person name="Zwiers L.-H."/>
            <person name="Turgeon B."/>
            <person name="Goodwin S."/>
            <person name="Spatafora J."/>
            <person name="Crous P."/>
            <person name="Grigoriev I."/>
        </authorList>
    </citation>
    <scope>NUCLEOTIDE SEQUENCE</scope>
    <source>
        <strain evidence="2">CBS 175.79</strain>
    </source>
</reference>
<organism evidence="2 3">
    <name type="scientific">Aaosphaeria arxii CBS 175.79</name>
    <dbReference type="NCBI Taxonomy" id="1450172"/>
    <lineage>
        <taxon>Eukaryota</taxon>
        <taxon>Fungi</taxon>
        <taxon>Dikarya</taxon>
        <taxon>Ascomycota</taxon>
        <taxon>Pezizomycotina</taxon>
        <taxon>Dothideomycetes</taxon>
        <taxon>Pleosporomycetidae</taxon>
        <taxon>Pleosporales</taxon>
        <taxon>Pleosporales incertae sedis</taxon>
        <taxon>Aaosphaeria</taxon>
    </lineage>
</organism>
<protein>
    <recommendedName>
        <fullName evidence="4">Geranylgeranyl pyrophosphate synthetase</fullName>
    </recommendedName>
</protein>